<dbReference type="PROSITE" id="PS51257">
    <property type="entry name" value="PROKAR_LIPOPROTEIN"/>
    <property type="match status" value="1"/>
</dbReference>
<reference evidence="1 2" key="1">
    <citation type="submission" date="2016-08" db="EMBL/GenBank/DDBJ databases">
        <title>Characterization and recognition of Brachyspira hampsonii sp. nov., a novel intestinal spirochete that is pathogenic to pigs.</title>
        <authorList>
            <person name="Mirajkar N."/>
            <person name="La T."/>
            <person name="Phillips N."/>
            <person name="Hampson D."/>
            <person name="Gebhart C."/>
        </authorList>
    </citation>
    <scope>NUCLEOTIDE SEQUENCE [LARGE SCALE GENOMIC DNA]</scope>
    <source>
        <strain evidence="1 2">P280/1</strain>
    </source>
</reference>
<comment type="caution">
    <text evidence="1">The sequence shown here is derived from an EMBL/GenBank/DDBJ whole genome shotgun (WGS) entry which is preliminary data.</text>
</comment>
<evidence type="ECO:0000313" key="1">
    <source>
        <dbReference type="EMBL" id="OEJ16139.1"/>
    </source>
</evidence>
<dbReference type="RefSeq" id="WP_142950318.1">
    <property type="nucleotide sequence ID" value="NZ_MDCO01000001.1"/>
</dbReference>
<gene>
    <name evidence="1" type="ORF">BFL38_11905</name>
</gene>
<protein>
    <submittedName>
        <fullName evidence="1">Uncharacterized protein</fullName>
    </submittedName>
</protein>
<organism evidence="1 2">
    <name type="scientific">Brachyspira hampsonii</name>
    <dbReference type="NCBI Taxonomy" id="1287055"/>
    <lineage>
        <taxon>Bacteria</taxon>
        <taxon>Pseudomonadati</taxon>
        <taxon>Spirochaetota</taxon>
        <taxon>Spirochaetia</taxon>
        <taxon>Brachyspirales</taxon>
        <taxon>Brachyspiraceae</taxon>
        <taxon>Brachyspira</taxon>
    </lineage>
</organism>
<dbReference type="EMBL" id="MDCO01000001">
    <property type="protein sequence ID" value="OEJ16139.1"/>
    <property type="molecule type" value="Genomic_DNA"/>
</dbReference>
<dbReference type="AlphaFoldDB" id="A0A1E5NIX5"/>
<accession>A0A1E5NIX5</accession>
<dbReference type="Proteomes" id="UP000095247">
    <property type="component" value="Unassembled WGS sequence"/>
</dbReference>
<name>A0A1E5NIX5_9SPIR</name>
<evidence type="ECO:0000313" key="2">
    <source>
        <dbReference type="Proteomes" id="UP000095247"/>
    </source>
</evidence>
<sequence length="76" mass="8155">MLKNKKINKILSLIGLFVLISLFSISCSSKQNPTENNSTIFKPADLVGNWNCTDEGLTSDSFTISSDGKITLTSGG</sequence>
<proteinExistence type="predicted"/>